<dbReference type="AlphaFoldDB" id="A0A6N7IPD2"/>
<protein>
    <recommendedName>
        <fullName evidence="3 6">Flagellar basal-body rod protein FlgC</fullName>
    </recommendedName>
</protein>
<evidence type="ECO:0000313" key="9">
    <source>
        <dbReference type="EMBL" id="MQL51437.1"/>
    </source>
</evidence>
<dbReference type="Proteomes" id="UP000441717">
    <property type="component" value="Unassembled WGS sequence"/>
</dbReference>
<comment type="caution">
    <text evidence="9">The sequence shown here is derived from an EMBL/GenBank/DDBJ whole genome shotgun (WGS) entry which is preliminary data.</text>
</comment>
<keyword evidence="9" id="KW-0282">Flagellum</keyword>
<proteinExistence type="inferred from homology"/>
<evidence type="ECO:0000256" key="2">
    <source>
        <dbReference type="ARBA" id="ARBA00009677"/>
    </source>
</evidence>
<dbReference type="PANTHER" id="PTHR30435">
    <property type="entry name" value="FLAGELLAR PROTEIN"/>
    <property type="match status" value="1"/>
</dbReference>
<comment type="similarity">
    <text evidence="2">Belongs to the flagella basal body rod proteins family.</text>
</comment>
<comment type="subunit">
    <text evidence="5 6">The basal body constitutes a major portion of the flagellar organelle and consists of four rings (L,P,S, and M) mounted on a central rod. The rod consists of about 26 subunits of FlgG in the distal portion, and FlgB, FlgC and FlgF are thought to build up the proximal portion of the rod with about 6 subunits each.</text>
</comment>
<dbReference type="InterPro" id="IPR006299">
    <property type="entry name" value="FlgC"/>
</dbReference>
<evidence type="ECO:0000259" key="8">
    <source>
        <dbReference type="Pfam" id="PF06429"/>
    </source>
</evidence>
<dbReference type="PANTHER" id="PTHR30435:SF2">
    <property type="entry name" value="FLAGELLAR BASAL-BODY ROD PROTEIN FLGC"/>
    <property type="match status" value="1"/>
</dbReference>
<dbReference type="Pfam" id="PF06429">
    <property type="entry name" value="Flg_bbr_C"/>
    <property type="match status" value="1"/>
</dbReference>
<name>A0A6N7IPD2_9FIRM</name>
<sequence length="148" mass="15810">MPLLNVFGISASGLTAQRLWLDITANNIANLHTAGRPNDPLNQPYRRKVPVFAERLQQAMDALPGQPSFNAAGVSVAAVVDDPSPPRMAYEPSHPLADPATGYVAYPNINIANEMVNMISASRAYEANVTALNAAKDMALRALEIGRG</sequence>
<keyword evidence="9" id="KW-0969">Cilium</keyword>
<accession>A0A6N7IPD2</accession>
<evidence type="ECO:0000256" key="4">
    <source>
        <dbReference type="ARBA" id="ARBA00023143"/>
    </source>
</evidence>
<gene>
    <name evidence="9" type="primary">flgC</name>
    <name evidence="9" type="ORF">GFC01_03995</name>
</gene>
<evidence type="ECO:0000256" key="3">
    <source>
        <dbReference type="ARBA" id="ARBA00017941"/>
    </source>
</evidence>
<evidence type="ECO:0000313" key="10">
    <source>
        <dbReference type="Proteomes" id="UP000441717"/>
    </source>
</evidence>
<organism evidence="9 10">
    <name type="scientific">Desulfofundulus thermobenzoicus</name>
    <dbReference type="NCBI Taxonomy" id="29376"/>
    <lineage>
        <taxon>Bacteria</taxon>
        <taxon>Bacillati</taxon>
        <taxon>Bacillota</taxon>
        <taxon>Clostridia</taxon>
        <taxon>Eubacteriales</taxon>
        <taxon>Peptococcaceae</taxon>
        <taxon>Desulfofundulus</taxon>
    </lineage>
</organism>
<evidence type="ECO:0000256" key="5">
    <source>
        <dbReference type="ARBA" id="ARBA00025933"/>
    </source>
</evidence>
<evidence type="ECO:0000256" key="1">
    <source>
        <dbReference type="ARBA" id="ARBA00004117"/>
    </source>
</evidence>
<keyword evidence="10" id="KW-1185">Reference proteome</keyword>
<evidence type="ECO:0000259" key="7">
    <source>
        <dbReference type="Pfam" id="PF00460"/>
    </source>
</evidence>
<keyword evidence="4 6" id="KW-0975">Bacterial flagellum</keyword>
<dbReference type="GO" id="GO:0071978">
    <property type="term" value="P:bacterial-type flagellum-dependent swarming motility"/>
    <property type="evidence" value="ECO:0007669"/>
    <property type="project" value="TreeGrafter"/>
</dbReference>
<comment type="subcellular location">
    <subcellularLocation>
        <location evidence="1 6">Bacterial flagellum basal body</location>
    </subcellularLocation>
</comment>
<feature type="domain" description="Flagellar basal-body/hook protein C-terminal" evidence="8">
    <location>
        <begin position="101"/>
        <end position="144"/>
    </location>
</feature>
<dbReference type="RefSeq" id="WP_152945365.1">
    <property type="nucleotide sequence ID" value="NZ_WHYR01000007.1"/>
</dbReference>
<dbReference type="InterPro" id="IPR001444">
    <property type="entry name" value="Flag_bb_rod_N"/>
</dbReference>
<dbReference type="Pfam" id="PF00460">
    <property type="entry name" value="Flg_bb_rod"/>
    <property type="match status" value="1"/>
</dbReference>
<dbReference type="NCBIfam" id="TIGR01395">
    <property type="entry name" value="FlgC"/>
    <property type="match status" value="1"/>
</dbReference>
<dbReference type="GO" id="GO:0030694">
    <property type="term" value="C:bacterial-type flagellum basal body, rod"/>
    <property type="evidence" value="ECO:0007669"/>
    <property type="project" value="UniProtKB-UniRule"/>
</dbReference>
<dbReference type="EMBL" id="WHYR01000007">
    <property type="protein sequence ID" value="MQL51437.1"/>
    <property type="molecule type" value="Genomic_DNA"/>
</dbReference>
<evidence type="ECO:0000256" key="6">
    <source>
        <dbReference type="RuleBase" id="RU362062"/>
    </source>
</evidence>
<dbReference type="OrthoDB" id="9794148at2"/>
<feature type="domain" description="Flagellar basal body rod protein N-terminal" evidence="7">
    <location>
        <begin position="10"/>
        <end position="35"/>
    </location>
</feature>
<reference evidence="9 10" key="1">
    <citation type="submission" date="2019-10" db="EMBL/GenBank/DDBJ databases">
        <title>Comparative genomics of sulfur disproportionating microorganisms.</title>
        <authorList>
            <person name="Ward L.M."/>
            <person name="Bertran E."/>
            <person name="Johnston D."/>
        </authorList>
    </citation>
    <scope>NUCLEOTIDE SEQUENCE [LARGE SCALE GENOMIC DNA]</scope>
    <source>
        <strain evidence="9 10">DSM 14055</strain>
    </source>
</reference>
<keyword evidence="9" id="KW-0966">Cell projection</keyword>
<dbReference type="InterPro" id="IPR010930">
    <property type="entry name" value="Flg_bb/hook_C_dom"/>
</dbReference>